<evidence type="ECO:0000313" key="1">
    <source>
        <dbReference type="EMBL" id="SJK99096.1"/>
    </source>
</evidence>
<dbReference type="AlphaFoldDB" id="A0A284QRK6"/>
<dbReference type="Proteomes" id="UP000219338">
    <property type="component" value="Unassembled WGS sequence"/>
</dbReference>
<dbReference type="EMBL" id="FUEG01000001">
    <property type="protein sequence ID" value="SJK99096.1"/>
    <property type="molecule type" value="Genomic_DNA"/>
</dbReference>
<protein>
    <submittedName>
        <fullName evidence="1">Uncharacterized protein</fullName>
    </submittedName>
</protein>
<proteinExistence type="predicted"/>
<gene>
    <name evidence="1" type="ORF">ARMOST_02382</name>
</gene>
<sequence>MFFLRRLRRRTVTASRSFSELQSQAGSRRTVLVRNLPQGYDISNVIGTIKANPVEAIIPGDDQLTVRFLKTSPKLSAYAAAAIGYSRLSRWMTLRNLPHDLREEDLRTYIIPREVEYSLFDPIERQAQIGFLDLRQALRVRQEIFSHSYFEEVGLSFDQRDEN</sequence>
<evidence type="ECO:0000313" key="2">
    <source>
        <dbReference type="Proteomes" id="UP000219338"/>
    </source>
</evidence>
<accession>A0A284QRK6</accession>
<organism evidence="1 2">
    <name type="scientific">Armillaria ostoyae</name>
    <name type="common">Armillaria root rot fungus</name>
    <dbReference type="NCBI Taxonomy" id="47428"/>
    <lineage>
        <taxon>Eukaryota</taxon>
        <taxon>Fungi</taxon>
        <taxon>Dikarya</taxon>
        <taxon>Basidiomycota</taxon>
        <taxon>Agaricomycotina</taxon>
        <taxon>Agaricomycetes</taxon>
        <taxon>Agaricomycetidae</taxon>
        <taxon>Agaricales</taxon>
        <taxon>Marasmiineae</taxon>
        <taxon>Physalacriaceae</taxon>
        <taxon>Armillaria</taxon>
    </lineage>
</organism>
<name>A0A284QRK6_ARMOS</name>
<keyword evidence="2" id="KW-1185">Reference proteome</keyword>
<dbReference type="OrthoDB" id="2902130at2759"/>
<reference evidence="2" key="1">
    <citation type="journal article" date="2017" name="Nat. Ecol. Evol.">
        <title>Genome expansion and lineage-specific genetic innovations in the forest pathogenic fungi Armillaria.</title>
        <authorList>
            <person name="Sipos G."/>
            <person name="Prasanna A.N."/>
            <person name="Walter M.C."/>
            <person name="O'Connor E."/>
            <person name="Balint B."/>
            <person name="Krizsan K."/>
            <person name="Kiss B."/>
            <person name="Hess J."/>
            <person name="Varga T."/>
            <person name="Slot J."/>
            <person name="Riley R."/>
            <person name="Boka B."/>
            <person name="Rigling D."/>
            <person name="Barry K."/>
            <person name="Lee J."/>
            <person name="Mihaltcheva S."/>
            <person name="LaButti K."/>
            <person name="Lipzen A."/>
            <person name="Waldron R."/>
            <person name="Moloney N.M."/>
            <person name="Sperisen C."/>
            <person name="Kredics L."/>
            <person name="Vagvoelgyi C."/>
            <person name="Patrignani A."/>
            <person name="Fitzpatrick D."/>
            <person name="Nagy I."/>
            <person name="Doyle S."/>
            <person name="Anderson J.B."/>
            <person name="Grigoriev I.V."/>
            <person name="Gueldener U."/>
            <person name="Muensterkoetter M."/>
            <person name="Nagy L.G."/>
        </authorList>
    </citation>
    <scope>NUCLEOTIDE SEQUENCE [LARGE SCALE GENOMIC DNA]</scope>
    <source>
        <strain evidence="2">C18/9</strain>
    </source>
</reference>